<evidence type="ECO:0000256" key="1">
    <source>
        <dbReference type="SAM" id="MobiDB-lite"/>
    </source>
</evidence>
<gene>
    <name evidence="2" type="ORF">DdX_12741</name>
</gene>
<dbReference type="EMBL" id="JAKKPZ010000044">
    <property type="protein sequence ID" value="KAI1706956.1"/>
    <property type="molecule type" value="Genomic_DNA"/>
</dbReference>
<protein>
    <submittedName>
        <fullName evidence="2">Uncharacterized protein</fullName>
    </submittedName>
</protein>
<reference evidence="2" key="1">
    <citation type="submission" date="2022-01" db="EMBL/GenBank/DDBJ databases">
        <title>Genome Sequence Resource for Two Populations of Ditylenchus destructor, the Migratory Endoparasitic Phytonematode.</title>
        <authorList>
            <person name="Zhang H."/>
            <person name="Lin R."/>
            <person name="Xie B."/>
        </authorList>
    </citation>
    <scope>NUCLEOTIDE SEQUENCE</scope>
    <source>
        <strain evidence="2">BazhouSP</strain>
    </source>
</reference>
<feature type="region of interest" description="Disordered" evidence="1">
    <location>
        <begin position="1"/>
        <end position="23"/>
    </location>
</feature>
<organism evidence="2 3">
    <name type="scientific">Ditylenchus destructor</name>
    <dbReference type="NCBI Taxonomy" id="166010"/>
    <lineage>
        <taxon>Eukaryota</taxon>
        <taxon>Metazoa</taxon>
        <taxon>Ecdysozoa</taxon>
        <taxon>Nematoda</taxon>
        <taxon>Chromadorea</taxon>
        <taxon>Rhabditida</taxon>
        <taxon>Tylenchina</taxon>
        <taxon>Tylenchomorpha</taxon>
        <taxon>Sphaerularioidea</taxon>
        <taxon>Anguinidae</taxon>
        <taxon>Anguininae</taxon>
        <taxon>Ditylenchus</taxon>
    </lineage>
</organism>
<keyword evidence="3" id="KW-1185">Reference proteome</keyword>
<dbReference type="Proteomes" id="UP001201812">
    <property type="component" value="Unassembled WGS sequence"/>
</dbReference>
<dbReference type="AlphaFoldDB" id="A0AAD4MWL4"/>
<evidence type="ECO:0000313" key="3">
    <source>
        <dbReference type="Proteomes" id="UP001201812"/>
    </source>
</evidence>
<sequence length="222" mass="25161">MSEPKLQQFQRETGEFSKQRARQKLTDKRLAAWVRDNRSHAMMVDQAQKMFQPVFGPEIDMTFNASNDGWCDSQSKFEQITHYLLILVIVVSTGHEKSRITVMLTATSDGKKCLPYVLLPLVDQQVPLDPDRRKDVQQPLTRHGFVPLSHQRARKQHSGNWDCTRPSCPVVAPISYSGNTITGCWPLIASGWSKIILVASRTIQMVPRSEIVSLDLLVAYTP</sequence>
<feature type="compositionally biased region" description="Basic and acidic residues" evidence="1">
    <location>
        <begin position="12"/>
        <end position="23"/>
    </location>
</feature>
<proteinExistence type="predicted"/>
<feature type="compositionally biased region" description="Polar residues" evidence="1">
    <location>
        <begin position="1"/>
        <end position="11"/>
    </location>
</feature>
<comment type="caution">
    <text evidence="2">The sequence shown here is derived from an EMBL/GenBank/DDBJ whole genome shotgun (WGS) entry which is preliminary data.</text>
</comment>
<name>A0AAD4MWL4_9BILA</name>
<accession>A0AAD4MWL4</accession>
<evidence type="ECO:0000313" key="2">
    <source>
        <dbReference type="EMBL" id="KAI1706956.1"/>
    </source>
</evidence>